<accession>A0A483N654</accession>
<reference evidence="2" key="1">
    <citation type="submission" date="2019-01" db="EMBL/GenBank/DDBJ databases">
        <authorList>
            <person name="Lista F."/>
            <person name="Anselmo A."/>
        </authorList>
    </citation>
    <scope>NUCLEOTIDE SEQUENCE</scope>
    <source>
        <strain evidence="2">3S</strain>
    </source>
</reference>
<comment type="caution">
    <text evidence="2">The sequence shown here is derived from an EMBL/GenBank/DDBJ whole genome shotgun (WGS) entry which is preliminary data.</text>
</comment>
<keyword evidence="1" id="KW-0812">Transmembrane</keyword>
<organism evidence="2">
    <name type="scientific">Klebsiella pneumoniae</name>
    <dbReference type="NCBI Taxonomy" id="573"/>
    <lineage>
        <taxon>Bacteria</taxon>
        <taxon>Pseudomonadati</taxon>
        <taxon>Pseudomonadota</taxon>
        <taxon>Gammaproteobacteria</taxon>
        <taxon>Enterobacterales</taxon>
        <taxon>Enterobacteriaceae</taxon>
        <taxon>Klebsiella/Raoultella group</taxon>
        <taxon>Klebsiella</taxon>
        <taxon>Klebsiella pneumoniae complex</taxon>
    </lineage>
</organism>
<name>A0A483N654_KLEPN</name>
<feature type="transmembrane region" description="Helical" evidence="1">
    <location>
        <begin position="29"/>
        <end position="54"/>
    </location>
</feature>
<keyword evidence="1" id="KW-1133">Transmembrane helix</keyword>
<evidence type="ECO:0000313" key="2">
    <source>
        <dbReference type="EMBL" id="TCX95497.1"/>
    </source>
</evidence>
<proteinExistence type="predicted"/>
<evidence type="ECO:0000256" key="1">
    <source>
        <dbReference type="SAM" id="Phobius"/>
    </source>
</evidence>
<sequence length="143" mass="15603">MKKKLVSLVIDVLMAAMILWGMINLMSAAVNFVAVWALLGCLVSLGAGFTGALAHKHWLSRRMAAQPVDESIMKLIRGLICKTPSKGRQLSGLLTLAFTFSCLVGAGWIFTALTYLICMCFFKVVRMSCRQSIEEAGLCPESL</sequence>
<dbReference type="NCBIfam" id="NF038378">
    <property type="entry name" value="DNZ54_00345_fm"/>
    <property type="match status" value="1"/>
</dbReference>
<feature type="transmembrane region" description="Helical" evidence="1">
    <location>
        <begin position="92"/>
        <end position="117"/>
    </location>
</feature>
<gene>
    <name evidence="2" type="ORF">ETF13_03900</name>
</gene>
<keyword evidence="1" id="KW-0472">Membrane</keyword>
<dbReference type="EMBL" id="SDCT01000003">
    <property type="protein sequence ID" value="TCX95497.1"/>
    <property type="molecule type" value="Genomic_DNA"/>
</dbReference>
<dbReference type="AlphaFoldDB" id="A0A483N654"/>
<dbReference type="InterPro" id="IPR047759">
    <property type="entry name" value="LysA-like"/>
</dbReference>
<dbReference type="RefSeq" id="WP_048290790.1">
    <property type="nucleotide sequence ID" value="NZ_JAQQTU010000002.1"/>
</dbReference>
<protein>
    <submittedName>
        <fullName evidence="2">LysA protein</fullName>
    </submittedName>
</protein>
<feature type="transmembrane region" description="Helical" evidence="1">
    <location>
        <begin position="5"/>
        <end position="23"/>
    </location>
</feature>